<keyword evidence="2" id="KW-1185">Reference proteome</keyword>
<dbReference type="InterPro" id="IPR008585">
    <property type="entry name" value="Gamma_PGA_hydro"/>
</dbReference>
<dbReference type="EMBL" id="LSBA01000038">
    <property type="protein sequence ID" value="KXZ13405.1"/>
    <property type="molecule type" value="Genomic_DNA"/>
</dbReference>
<organism evidence="1 2">
    <name type="scientific">Bacillus nakamurai</name>
    <dbReference type="NCBI Taxonomy" id="1793963"/>
    <lineage>
        <taxon>Bacteria</taxon>
        <taxon>Bacillati</taxon>
        <taxon>Bacillota</taxon>
        <taxon>Bacilli</taxon>
        <taxon>Bacillales</taxon>
        <taxon>Bacillaceae</taxon>
        <taxon>Bacillus</taxon>
    </lineage>
</organism>
<dbReference type="Pfam" id="PF05908">
    <property type="entry name" value="Gamma_PGA_hydro"/>
    <property type="match status" value="1"/>
</dbReference>
<evidence type="ECO:0000313" key="1">
    <source>
        <dbReference type="EMBL" id="KXZ13405.1"/>
    </source>
</evidence>
<dbReference type="AlphaFoldDB" id="A0A150F2Q6"/>
<evidence type="ECO:0008006" key="3">
    <source>
        <dbReference type="Google" id="ProtNLM"/>
    </source>
</evidence>
<dbReference type="RefSeq" id="WP_061523180.1">
    <property type="nucleotide sequence ID" value="NZ_JARLZY010000008.1"/>
</dbReference>
<comment type="caution">
    <text evidence="1">The sequence shown here is derived from an EMBL/GenBank/DDBJ whole genome shotgun (WGS) entry which is preliminary data.</text>
</comment>
<accession>A0A150F2Q6</accession>
<dbReference type="InterPro" id="IPR038128">
    <property type="entry name" value="Gamma_PGA_hydro_sf"/>
</dbReference>
<evidence type="ECO:0000313" key="2">
    <source>
        <dbReference type="Proteomes" id="UP000075430"/>
    </source>
</evidence>
<protein>
    <recommendedName>
        <fullName evidence="3">Replication protein</fullName>
    </recommendedName>
</protein>
<proteinExistence type="predicted"/>
<sequence length="202" mass="22936">MNDMYNHFHALKAAESEYRIVCREKQEADRIVFSPHGGGIEPGVSELVHAFSDRCSIYLFEGMKKRNNHFLHLTSTRFDEPVALRMVKRHDAALAFHGYRDRTKMHTIAGGSDIAGAKAIVESLREAGFSAELAAENGRFKGAHPANIVNQSKKALGIQLELSTAQRRAFFDHFTFGGRRFSKNDCFFRYVEAVKRVFYCED</sequence>
<name>A0A150F2Q6_9BACI</name>
<dbReference type="STRING" id="1793963.AXI58_04490"/>
<dbReference type="Proteomes" id="UP000075430">
    <property type="component" value="Unassembled WGS sequence"/>
</dbReference>
<dbReference type="OrthoDB" id="7721587at2"/>
<reference evidence="2" key="1">
    <citation type="submission" date="2016-02" db="EMBL/GenBank/DDBJ databases">
        <authorList>
            <person name="Dunlap C."/>
        </authorList>
    </citation>
    <scope>NUCLEOTIDE SEQUENCE [LARGE SCALE GENOMIC DNA]</scope>
    <source>
        <strain evidence="2">NRRL B-41092</strain>
    </source>
</reference>
<dbReference type="Gene3D" id="3.40.630.100">
    <property type="entry name" value="Poly-gamma-glutamate hydrolase, zinc-binding motif"/>
    <property type="match status" value="1"/>
</dbReference>
<gene>
    <name evidence="1" type="ORF">AXI58_04490</name>
</gene>